<dbReference type="CDD" id="cd00146">
    <property type="entry name" value="PKD"/>
    <property type="match status" value="1"/>
</dbReference>
<evidence type="ECO:0000256" key="2">
    <source>
        <dbReference type="ARBA" id="ARBA00022617"/>
    </source>
</evidence>
<reference evidence="11" key="1">
    <citation type="submission" date="2016-12" db="EMBL/GenBank/DDBJ databases">
        <authorList>
            <person name="Varghese N."/>
            <person name="Submissions S."/>
        </authorList>
    </citation>
    <scope>NUCLEOTIDE SEQUENCE [LARGE SCALE GENOMIC DNA]</scope>
    <source>
        <strain evidence="11">DSM 25035</strain>
    </source>
</reference>
<feature type="region of interest" description="Disordered" evidence="7">
    <location>
        <begin position="509"/>
        <end position="529"/>
    </location>
</feature>
<feature type="domain" description="PKD" evidence="8">
    <location>
        <begin position="471"/>
        <end position="554"/>
    </location>
</feature>
<dbReference type="Pfam" id="PF18911">
    <property type="entry name" value="PKD_4"/>
    <property type="match status" value="1"/>
</dbReference>
<evidence type="ECO:0000313" key="10">
    <source>
        <dbReference type="EMBL" id="SHO62707.1"/>
    </source>
</evidence>
<evidence type="ECO:0000256" key="4">
    <source>
        <dbReference type="ARBA" id="ARBA00022982"/>
    </source>
</evidence>
<evidence type="ECO:0000256" key="1">
    <source>
        <dbReference type="ARBA" id="ARBA00022448"/>
    </source>
</evidence>
<dbReference type="EMBL" id="FRXN01000003">
    <property type="protein sequence ID" value="SHO62707.1"/>
    <property type="molecule type" value="Genomic_DNA"/>
</dbReference>
<feature type="binding site" description="covalent" evidence="6">
    <location>
        <position position="636"/>
    </location>
    <ligand>
        <name>heme c</name>
        <dbReference type="ChEBI" id="CHEBI:61717"/>
    </ligand>
</feature>
<dbReference type="AlphaFoldDB" id="A0A1M7ZCV1"/>
<keyword evidence="2 6" id="KW-0349">Heme</keyword>
<feature type="region of interest" description="Disordered" evidence="7">
    <location>
        <begin position="179"/>
        <end position="204"/>
    </location>
</feature>
<dbReference type="Gene3D" id="2.60.40.10">
    <property type="entry name" value="Immunoglobulins"/>
    <property type="match status" value="1"/>
</dbReference>
<feature type="binding site" description="covalent" evidence="6">
    <location>
        <position position="632"/>
    </location>
    <ligand>
        <name>heme c</name>
        <dbReference type="ChEBI" id="CHEBI:61717"/>
    </ligand>
</feature>
<evidence type="ECO:0000259" key="9">
    <source>
        <dbReference type="PROSITE" id="PS51007"/>
    </source>
</evidence>
<dbReference type="InterPro" id="IPR035986">
    <property type="entry name" value="PKD_dom_sf"/>
</dbReference>
<dbReference type="InterPro" id="IPR013783">
    <property type="entry name" value="Ig-like_fold"/>
</dbReference>
<feature type="domain" description="Cytochrome c" evidence="9">
    <location>
        <begin position="618"/>
        <end position="703"/>
    </location>
</feature>
<accession>A0A1M7ZCV1</accession>
<dbReference type="PRINTS" id="PR00606">
    <property type="entry name" value="CYTCHROMECID"/>
</dbReference>
<organism evidence="10 11">
    <name type="scientific">Algoriphagus zhangzhouensis</name>
    <dbReference type="NCBI Taxonomy" id="1073327"/>
    <lineage>
        <taxon>Bacteria</taxon>
        <taxon>Pseudomonadati</taxon>
        <taxon>Bacteroidota</taxon>
        <taxon>Cytophagia</taxon>
        <taxon>Cytophagales</taxon>
        <taxon>Cyclobacteriaceae</taxon>
        <taxon>Algoriphagus</taxon>
    </lineage>
</organism>
<dbReference type="SMART" id="SM00089">
    <property type="entry name" value="PKD"/>
    <property type="match status" value="1"/>
</dbReference>
<dbReference type="InterPro" id="IPR011041">
    <property type="entry name" value="Quinoprot_gluc/sorb_DH_b-prop"/>
</dbReference>
<dbReference type="PANTHER" id="PTHR19328:SF75">
    <property type="entry name" value="ALDOSE SUGAR DEHYDROGENASE YLII"/>
    <property type="match status" value="1"/>
</dbReference>
<dbReference type="OrthoDB" id="9816308at2"/>
<dbReference type="GO" id="GO:0030246">
    <property type="term" value="F:carbohydrate binding"/>
    <property type="evidence" value="ECO:0007669"/>
    <property type="project" value="InterPro"/>
</dbReference>
<dbReference type="InterPro" id="IPR011042">
    <property type="entry name" value="6-blade_b-propeller_TolB-like"/>
</dbReference>
<dbReference type="GO" id="GO:0009055">
    <property type="term" value="F:electron transfer activity"/>
    <property type="evidence" value="ECO:0007669"/>
    <property type="project" value="InterPro"/>
</dbReference>
<dbReference type="InterPro" id="IPR022409">
    <property type="entry name" value="PKD/Chitinase_dom"/>
</dbReference>
<dbReference type="SUPFAM" id="SSF49299">
    <property type="entry name" value="PKD domain"/>
    <property type="match status" value="1"/>
</dbReference>
<comment type="PTM">
    <text evidence="6">Binds 1 heme c group covalently per subunit.</text>
</comment>
<dbReference type="InterPro" id="IPR005084">
    <property type="entry name" value="CBM6"/>
</dbReference>
<evidence type="ECO:0000256" key="5">
    <source>
        <dbReference type="ARBA" id="ARBA00023004"/>
    </source>
</evidence>
<sequence>MKKAVWAAMLLTGLAGWSCTEKDVDPFATIKPDESRFTKVSLVEKLNEPMELEVLDNGNVLFIERAGKLKMYDASTGETSVVGELDVFLEHEDGLDGFAIDPNFNENHWVYFYYAPVNYSPDVNRLSRFDFKDNHLDLSSEKIILEIPVFRGCCHTGGSIEFDANGLLYLSTGDDTTPFDSQNFNPIDERPDRPANVDAQRSSGNANDLRGAIIRIKPEADGTYSIPEGNLFPPGTEGTRPEIYVMGNRNPFRISLDQHNGNLYWGEVGPDGSQDKVGRGPRGYDEINVATEPGFFGWPYFVGNNYAYWKYDFEKKDSLFRFDPAAPLNTSPNNTGIQNLPPAQPAMIYYPYNESEEFPMLGSGGRNAMAGPVYYREDFDKTDVRFPGYYNEKLFIYDWMRNWIFTVSLTENFEYDSMERFMPSTVFEKPMDMQFGKDGALYVLEYGTFWRSQNDNSGLYKIEFAAGNRKPVAKLKANHTTGGAPLTVDFSSEGSLDFDPEDQLTYSWDFGDGSAKDSSPNPSHTYQTPGTYQATLIVKDLEGEEASASIEVRVGNERPQVEIDWNGNKSFYFGPETVDYEVKVTDQEDGEIDSNAIQFSIDYIAGGFDVIEAGHQEEQVSIGENFITQSGCKACHDVENKSVGPTFRNVSSKYKGQSDSRTYLINKIRNGGNGVWGEQAMPGHLHLPQDQVGEMVDFILSLEDPDYGNENLPLKGAFEINQTENPEGYYLVQAAYSDKGANGIASLKGSSQLLIRNSLVSALTANEFENTAKANIDGVYFIRFTSKNSWFAFDNWDVSGIRSAELLVNPAGIKGILEIRLDSPDGELWGSTELLSQGDKKGYFPVKVSLKEQSGIRKVFFVLRSESDVNIWNTFNLDTIQLSR</sequence>
<proteinExistence type="predicted"/>
<evidence type="ECO:0000256" key="3">
    <source>
        <dbReference type="ARBA" id="ARBA00022723"/>
    </source>
</evidence>
<dbReference type="InterPro" id="IPR009056">
    <property type="entry name" value="Cyt_c-like_dom"/>
</dbReference>
<dbReference type="SUPFAM" id="SSF50952">
    <property type="entry name" value="Soluble quinoprotein glucose dehydrogenase"/>
    <property type="match status" value="1"/>
</dbReference>
<evidence type="ECO:0000256" key="7">
    <source>
        <dbReference type="SAM" id="MobiDB-lite"/>
    </source>
</evidence>
<dbReference type="SUPFAM" id="SSF49785">
    <property type="entry name" value="Galactose-binding domain-like"/>
    <property type="match status" value="1"/>
</dbReference>
<keyword evidence="4" id="KW-0249">Electron transport</keyword>
<dbReference type="CDD" id="cd04084">
    <property type="entry name" value="CBM6_xylanase-like"/>
    <property type="match status" value="1"/>
</dbReference>
<gene>
    <name evidence="10" type="ORF">SAMN04488108_2257</name>
</gene>
<evidence type="ECO:0000313" key="11">
    <source>
        <dbReference type="Proteomes" id="UP000184609"/>
    </source>
</evidence>
<dbReference type="STRING" id="1073327.SAMN04488108_2257"/>
<keyword evidence="1" id="KW-0813">Transport</keyword>
<dbReference type="RefSeq" id="WP_073571914.1">
    <property type="nucleotide sequence ID" value="NZ_FRXN01000003.1"/>
</dbReference>
<dbReference type="InterPro" id="IPR008979">
    <property type="entry name" value="Galactose-bd-like_sf"/>
</dbReference>
<keyword evidence="11" id="KW-1185">Reference proteome</keyword>
<dbReference type="PANTHER" id="PTHR19328">
    <property type="entry name" value="HEDGEHOG-INTERACTING PROTEIN"/>
    <property type="match status" value="1"/>
</dbReference>
<dbReference type="Gene3D" id="2.120.10.30">
    <property type="entry name" value="TolB, C-terminal domain"/>
    <property type="match status" value="1"/>
</dbReference>
<dbReference type="Gene3D" id="2.60.120.260">
    <property type="entry name" value="Galactose-binding domain-like"/>
    <property type="match status" value="1"/>
</dbReference>
<name>A0A1M7ZCV1_9BACT</name>
<feature type="compositionally biased region" description="Polar residues" evidence="7">
    <location>
        <begin position="516"/>
        <end position="529"/>
    </location>
</feature>
<feature type="binding site" description="covalent" evidence="6">
    <location>
        <position position="681"/>
    </location>
    <ligand>
        <name>heme c</name>
        <dbReference type="ChEBI" id="CHEBI:61717"/>
    </ligand>
</feature>
<dbReference type="PROSITE" id="PS51007">
    <property type="entry name" value="CYTC"/>
    <property type="match status" value="1"/>
</dbReference>
<dbReference type="Gene3D" id="1.10.760.10">
    <property type="entry name" value="Cytochrome c-like domain"/>
    <property type="match status" value="1"/>
</dbReference>
<evidence type="ECO:0000256" key="6">
    <source>
        <dbReference type="PIRSR" id="PIRSR602324-1"/>
    </source>
</evidence>
<dbReference type="Pfam" id="PF00034">
    <property type="entry name" value="Cytochrom_C"/>
    <property type="match status" value="1"/>
</dbReference>
<dbReference type="GO" id="GO:0020037">
    <property type="term" value="F:heme binding"/>
    <property type="evidence" value="ECO:0007669"/>
    <property type="project" value="InterPro"/>
</dbReference>
<dbReference type="InterPro" id="IPR002324">
    <property type="entry name" value="Cyt_c_ID"/>
</dbReference>
<dbReference type="InterPro" id="IPR036909">
    <property type="entry name" value="Cyt_c-like_dom_sf"/>
</dbReference>
<dbReference type="SUPFAM" id="SSF46626">
    <property type="entry name" value="Cytochrome c"/>
    <property type="match status" value="1"/>
</dbReference>
<dbReference type="InterPro" id="IPR000601">
    <property type="entry name" value="PKD_dom"/>
</dbReference>
<protein>
    <submittedName>
        <fullName evidence="10">Cytochrome c</fullName>
    </submittedName>
</protein>
<dbReference type="GO" id="GO:0005506">
    <property type="term" value="F:iron ion binding"/>
    <property type="evidence" value="ECO:0007669"/>
    <property type="project" value="InterPro"/>
</dbReference>
<dbReference type="Proteomes" id="UP000184609">
    <property type="component" value="Unassembled WGS sequence"/>
</dbReference>
<evidence type="ECO:0000259" key="8">
    <source>
        <dbReference type="PROSITE" id="PS50093"/>
    </source>
</evidence>
<dbReference type="PROSITE" id="PS50093">
    <property type="entry name" value="PKD"/>
    <property type="match status" value="1"/>
</dbReference>
<dbReference type="Pfam" id="PF03422">
    <property type="entry name" value="CBM_6"/>
    <property type="match status" value="1"/>
</dbReference>
<keyword evidence="5 6" id="KW-0408">Iron</keyword>
<keyword evidence="3 6" id="KW-0479">Metal-binding</keyword>
<dbReference type="Pfam" id="PF07995">
    <property type="entry name" value="GSDH"/>
    <property type="match status" value="1"/>
</dbReference>
<dbReference type="InterPro" id="IPR012938">
    <property type="entry name" value="Glc/Sorbosone_DH"/>
</dbReference>